<dbReference type="Gene3D" id="3.30.1370.110">
    <property type="match status" value="1"/>
</dbReference>
<dbReference type="SUPFAM" id="SSF158949">
    <property type="entry name" value="Smr-associated domain-like"/>
    <property type="match status" value="1"/>
</dbReference>
<gene>
    <name evidence="2" type="ORF">LH29_06665</name>
</gene>
<dbReference type="Pfam" id="PF09640">
    <property type="entry name" value="DUF2027"/>
    <property type="match status" value="1"/>
</dbReference>
<accession>A0A0D8JGV9</accession>
<dbReference type="Pfam" id="PF01713">
    <property type="entry name" value="Smr"/>
    <property type="match status" value="1"/>
</dbReference>
<keyword evidence="3" id="KW-1185">Reference proteome</keyword>
<proteinExistence type="predicted"/>
<reference evidence="2 3" key="1">
    <citation type="submission" date="2014-09" db="EMBL/GenBank/DDBJ databases">
        <title>Draft Genome Sequence of Draconibacterium sp. JN14CK-3.</title>
        <authorList>
            <person name="Dong C."/>
            <person name="Lai Q."/>
            <person name="Shao Z."/>
        </authorList>
    </citation>
    <scope>NUCLEOTIDE SEQUENCE [LARGE SCALE GENOMIC DNA]</scope>
    <source>
        <strain evidence="2 3">JN14CK-3</strain>
    </source>
</reference>
<evidence type="ECO:0000259" key="1">
    <source>
        <dbReference type="PROSITE" id="PS50828"/>
    </source>
</evidence>
<evidence type="ECO:0000313" key="2">
    <source>
        <dbReference type="EMBL" id="KJF45088.1"/>
    </source>
</evidence>
<dbReference type="STRING" id="1544798.LH29_06665"/>
<dbReference type="AlphaFoldDB" id="A0A0D8JGV9"/>
<dbReference type="RefSeq" id="WP_045026904.1">
    <property type="nucleotide sequence ID" value="NZ_JRHC01000001.1"/>
</dbReference>
<dbReference type="PATRIC" id="fig|1544798.3.peg.1337"/>
<organism evidence="2 3">
    <name type="scientific">Draconibacterium sediminis</name>
    <dbReference type="NCBI Taxonomy" id="1544798"/>
    <lineage>
        <taxon>Bacteria</taxon>
        <taxon>Pseudomonadati</taxon>
        <taxon>Bacteroidota</taxon>
        <taxon>Bacteroidia</taxon>
        <taxon>Marinilabiliales</taxon>
        <taxon>Prolixibacteraceae</taxon>
        <taxon>Draconibacterium</taxon>
    </lineage>
</organism>
<dbReference type="Gene3D" id="2.60.40.1600">
    <property type="entry name" value="Smr-associated-like"/>
    <property type="match status" value="1"/>
</dbReference>
<name>A0A0D8JGV9_9BACT</name>
<dbReference type="InterPro" id="IPR036781">
    <property type="entry name" value="Smr_assoc-like_sf"/>
</dbReference>
<dbReference type="EMBL" id="JRHC01000001">
    <property type="protein sequence ID" value="KJF45088.1"/>
    <property type="molecule type" value="Genomic_DNA"/>
</dbReference>
<comment type="caution">
    <text evidence="2">The sequence shown here is derived from an EMBL/GenBank/DDBJ whole genome shotgun (WGS) entry which is preliminary data.</text>
</comment>
<sequence>MIKVGDKVKFLNDVGGGVVTGFVNKNTVNVEGDDGFEVPCLIRELVNVSAPELNVSSTARSQQETPAAVQPEPEFIEPKGEIINGKNAAEFYFCFVPTNPKNPLSGEIELYLVNDSNYTVLFNYSYIKTDGVEAIKQGSVRSNSREKIDALVQEDFSDLPDFGFQLIYFRETESEWNQPMVKKFRVNPVKFYKESTFRENSYFKKNALVLKITSDTFQTELDKLTQDDFKKVVKAKESVEAPKRKERKRNAEEMVIDLHITELLDESEGLSNREILDIQMDAVESEMNLAIKNHTKRVVFIHGVGQGILKQEVTNLLKRKFKKYYFQDASFKEYGYGATMVILRKG</sequence>
<dbReference type="PROSITE" id="PS50828">
    <property type="entry name" value="SMR"/>
    <property type="match status" value="1"/>
</dbReference>
<dbReference type="InterPro" id="IPR036063">
    <property type="entry name" value="Smr_dom_sf"/>
</dbReference>
<evidence type="ECO:0000313" key="3">
    <source>
        <dbReference type="Proteomes" id="UP000032544"/>
    </source>
</evidence>
<dbReference type="InterPro" id="IPR002625">
    <property type="entry name" value="Smr_dom"/>
</dbReference>
<feature type="domain" description="Smr" evidence="1">
    <location>
        <begin position="280"/>
        <end position="344"/>
    </location>
</feature>
<dbReference type="Proteomes" id="UP000032544">
    <property type="component" value="Unassembled WGS sequence"/>
</dbReference>
<dbReference type="InterPro" id="IPR018598">
    <property type="entry name" value="DUF2027"/>
</dbReference>
<protein>
    <recommendedName>
        <fullName evidence="1">Smr domain-containing protein</fullName>
    </recommendedName>
</protein>